<dbReference type="AlphaFoldDB" id="A0A2S7ENS2"/>
<dbReference type="Proteomes" id="UP000238261">
    <property type="component" value="Unassembled WGS sequence"/>
</dbReference>
<dbReference type="EMBL" id="MDEG01000045">
    <property type="protein sequence ID" value="PPU93405.1"/>
    <property type="molecule type" value="Genomic_DNA"/>
</dbReference>
<dbReference type="InterPro" id="IPR050194">
    <property type="entry name" value="Glycosyltransferase_grp1"/>
</dbReference>
<comment type="caution">
    <text evidence="2">The sequence shown here is derived from an EMBL/GenBank/DDBJ whole genome shotgun (WGS) entry which is preliminary data.</text>
</comment>
<organism evidence="2 3">
    <name type="scientific">Xanthomonas hyacinthi</name>
    <dbReference type="NCBI Taxonomy" id="56455"/>
    <lineage>
        <taxon>Bacteria</taxon>
        <taxon>Pseudomonadati</taxon>
        <taxon>Pseudomonadota</taxon>
        <taxon>Gammaproteobacteria</taxon>
        <taxon>Lysobacterales</taxon>
        <taxon>Lysobacteraceae</taxon>
        <taxon>Xanthomonas</taxon>
    </lineage>
</organism>
<evidence type="ECO:0000313" key="2">
    <source>
        <dbReference type="EMBL" id="PPU93405.1"/>
    </source>
</evidence>
<dbReference type="PANTHER" id="PTHR45947:SF3">
    <property type="entry name" value="SULFOQUINOVOSYL TRANSFERASE SQD2"/>
    <property type="match status" value="1"/>
</dbReference>
<protein>
    <recommendedName>
        <fullName evidence="1">Glycosyl transferase family 1 domain-containing protein</fullName>
    </recommendedName>
</protein>
<evidence type="ECO:0000259" key="1">
    <source>
        <dbReference type="Pfam" id="PF00534"/>
    </source>
</evidence>
<dbReference type="SUPFAM" id="SSF53756">
    <property type="entry name" value="UDP-Glycosyltransferase/glycogen phosphorylase"/>
    <property type="match status" value="1"/>
</dbReference>
<dbReference type="Gene3D" id="3.40.50.2000">
    <property type="entry name" value="Glycogen Phosphorylase B"/>
    <property type="match status" value="1"/>
</dbReference>
<dbReference type="CDD" id="cd03801">
    <property type="entry name" value="GT4_PimA-like"/>
    <property type="match status" value="1"/>
</dbReference>
<sequence>MGSIVPNRSVKERMRVVLAPRIDLHSGYHAIMLEDRQSDYFVASPDHVFVSRDEVVSPYSDQHHGEFLLFGSGGSGLIIQSARLPVIGSRSWLVDTDDLLAGPLCGRMFLDSEFQDNLKRLHSDDFLSFMKERMRLMLSAYVHGSCAGIILRGDPDSSFDIARHWFSRLEVVELGEAYLEKVTAVKPARAPISWANFEAKWNDLDERRVVFCGRDFETKNGALALEVMSHLMSEMEGLSFTYIGDIPDNFKNRYPHLVSRITHLPSVGRSEVIREMQRSHVFFHPSKFETVGLSLIEAASCGMAVVSCSGVGLEFSKAIFHDGGALLIDRTEADAHEKPKFLAALESLLKQPDMMRSMGLANVLRSSQGENSFDAQMEKIVEVRKVAASYRGDPFTSDHLGGLKATIISSSRLFELEDLKIKSRSGESIRVVI</sequence>
<gene>
    <name evidence="2" type="ORF">XhyaCFBP1156_20720</name>
</gene>
<keyword evidence="3" id="KW-1185">Reference proteome</keyword>
<feature type="domain" description="Glycosyl transferase family 1" evidence="1">
    <location>
        <begin position="201"/>
        <end position="358"/>
    </location>
</feature>
<proteinExistence type="predicted"/>
<evidence type="ECO:0000313" key="3">
    <source>
        <dbReference type="Proteomes" id="UP000238261"/>
    </source>
</evidence>
<dbReference type="GO" id="GO:0016757">
    <property type="term" value="F:glycosyltransferase activity"/>
    <property type="evidence" value="ECO:0007669"/>
    <property type="project" value="InterPro"/>
</dbReference>
<dbReference type="InterPro" id="IPR001296">
    <property type="entry name" value="Glyco_trans_1"/>
</dbReference>
<reference evidence="3" key="1">
    <citation type="submission" date="2016-08" db="EMBL/GenBank/DDBJ databases">
        <authorList>
            <person name="Merda D."/>
            <person name="Briand M."/>
            <person name="Taghouti G."/>
            <person name="Carrere S."/>
            <person name="Gouzy J."/>
            <person name="Portier P."/>
            <person name="Jacques M.-A."/>
            <person name="Fischer-Le Saux M."/>
        </authorList>
    </citation>
    <scope>NUCLEOTIDE SEQUENCE [LARGE SCALE GENOMIC DNA]</scope>
    <source>
        <strain evidence="3">CFBP1156</strain>
    </source>
</reference>
<name>A0A2S7ENS2_9XANT</name>
<dbReference type="Pfam" id="PF00534">
    <property type="entry name" value="Glycos_transf_1"/>
    <property type="match status" value="1"/>
</dbReference>
<accession>A0A2S7ENS2</accession>
<dbReference type="PANTHER" id="PTHR45947">
    <property type="entry name" value="SULFOQUINOVOSYL TRANSFERASE SQD2"/>
    <property type="match status" value="1"/>
</dbReference>